<keyword evidence="8 11" id="KW-0496">Mitochondrion</keyword>
<protein>
    <recommendedName>
        <fullName evidence="3 8">Cytochrome c oxidase subunit 3</fullName>
    </recommendedName>
</protein>
<feature type="domain" description="Heme-copper oxidase subunit III family profile" evidence="10">
    <location>
        <begin position="23"/>
        <end position="280"/>
    </location>
</feature>
<evidence type="ECO:0000256" key="1">
    <source>
        <dbReference type="ARBA" id="ARBA00004141"/>
    </source>
</evidence>
<dbReference type="CDD" id="cd01665">
    <property type="entry name" value="Cyt_c_Oxidase_III"/>
    <property type="match status" value="1"/>
</dbReference>
<comment type="function">
    <text evidence="8">Component of the cytochrome c oxidase, the last enzyme in the mitochondrial electron transport chain which drives oxidative phosphorylation. The respiratory chain contains 3 multisubunit complexes succinate dehydrogenase (complex II, CII), ubiquinol-cytochrome c oxidoreductase (cytochrome b-c1 complex, complex III, CIII) and cytochrome c oxidase (complex IV, CIV), that cooperate to transfer electrons derived from NADH and succinate to molecular oxygen, creating an electrochemical gradient over the inner membrane that drives transmembrane transport and the ATP synthase. Cytochrome c oxidase is the component of the respiratory chain that catalyzes the reduction of oxygen to water. Electrons originating from reduced cytochrome c in the intermembrane space (IMS) are transferred via the dinuclear copper A center (CU(A)) of subunit 2 and heme A of subunit 1 to the active site in subunit 1, a binuclear center (BNC) formed by heme A3 and copper B (CU(B)). The BNC reduces molecular oxygen to 2 water molecules using 4 electrons from cytochrome c in the IMS and 4 protons from the mitochondrial matrix.</text>
</comment>
<organism evidence="11">
    <name type="scientific">Chrysis ignita</name>
    <dbReference type="NCBI Taxonomy" id="212613"/>
    <lineage>
        <taxon>Eukaryota</taxon>
        <taxon>Metazoa</taxon>
        <taxon>Ecdysozoa</taxon>
        <taxon>Arthropoda</taxon>
        <taxon>Hexapoda</taxon>
        <taxon>Insecta</taxon>
        <taxon>Pterygota</taxon>
        <taxon>Neoptera</taxon>
        <taxon>Endopterygota</taxon>
        <taxon>Hymenoptera</taxon>
        <taxon>Apocrita</taxon>
        <taxon>Aculeata</taxon>
        <taxon>Chrysidoidea</taxon>
        <taxon>Chrysididae</taxon>
        <taxon>Chrysidinae</taxon>
        <taxon>Chrysidini</taxon>
        <taxon>Chrysis</taxon>
    </lineage>
</organism>
<keyword evidence="5" id="KW-1278">Translocase</keyword>
<comment type="subcellular location">
    <subcellularLocation>
        <location evidence="1">Membrane</location>
        <topology evidence="1">Multi-pass membrane protein</topology>
    </subcellularLocation>
</comment>
<dbReference type="InterPro" id="IPR033945">
    <property type="entry name" value="Cyt_c_oxase_su3_dom"/>
</dbReference>
<keyword evidence="7 9" id="KW-0472">Membrane</keyword>
<comment type="similarity">
    <text evidence="2 8">Belongs to the cytochrome c oxidase subunit 3 family.</text>
</comment>
<evidence type="ECO:0000313" key="11">
    <source>
        <dbReference type="EMBL" id="AOY36246.1"/>
    </source>
</evidence>
<proteinExistence type="inferred from homology"/>
<dbReference type="InterPro" id="IPR024791">
    <property type="entry name" value="Cyt_c/ubiquinol_Oxase_su3"/>
</dbReference>
<dbReference type="InterPro" id="IPR035973">
    <property type="entry name" value="Cyt_c_oxidase_su3-like_sf"/>
</dbReference>
<dbReference type="Gene3D" id="1.20.120.80">
    <property type="entry name" value="Cytochrome c oxidase, subunit III, four-helix bundle"/>
    <property type="match status" value="1"/>
</dbReference>
<keyword evidence="6 9" id="KW-1133">Transmembrane helix</keyword>
<feature type="transmembrane region" description="Helical" evidence="9">
    <location>
        <begin position="146"/>
        <end position="168"/>
    </location>
</feature>
<dbReference type="AlphaFoldDB" id="A0A1D9CJ05"/>
<feature type="transmembrane region" description="Helical" evidence="9">
    <location>
        <begin position="180"/>
        <end position="198"/>
    </location>
</feature>
<dbReference type="InterPro" id="IPR000298">
    <property type="entry name" value="Cyt_c_oxidase-like_su3"/>
</dbReference>
<evidence type="ECO:0000256" key="4">
    <source>
        <dbReference type="ARBA" id="ARBA00022692"/>
    </source>
</evidence>
<evidence type="ECO:0000256" key="8">
    <source>
        <dbReference type="RuleBase" id="RU003375"/>
    </source>
</evidence>
<dbReference type="PANTHER" id="PTHR11403:SF7">
    <property type="entry name" value="CYTOCHROME C OXIDASE SUBUNIT 3"/>
    <property type="match status" value="1"/>
</dbReference>
<evidence type="ECO:0000259" key="10">
    <source>
        <dbReference type="PROSITE" id="PS50253"/>
    </source>
</evidence>
<dbReference type="PROSITE" id="PS50253">
    <property type="entry name" value="COX3"/>
    <property type="match status" value="1"/>
</dbReference>
<feature type="transmembrane region" description="Helical" evidence="9">
    <location>
        <begin position="210"/>
        <end position="238"/>
    </location>
</feature>
<dbReference type="EMBL" id="KU854885">
    <property type="protein sequence ID" value="AOY36246.1"/>
    <property type="molecule type" value="Genomic_DNA"/>
</dbReference>
<dbReference type="Gene3D" id="1.10.287.70">
    <property type="match status" value="1"/>
</dbReference>
<evidence type="ECO:0000256" key="9">
    <source>
        <dbReference type="SAM" id="Phobius"/>
    </source>
</evidence>
<evidence type="ECO:0000256" key="6">
    <source>
        <dbReference type="ARBA" id="ARBA00022989"/>
    </source>
</evidence>
<geneLocation type="mitochondrion" evidence="11"/>
<keyword evidence="4 8" id="KW-0812">Transmembrane</keyword>
<sequence length="300" mass="35625">MKKNEIQFIDKNLNQFMKMEIGYYHPFHLVTLSMWPLIQSVSLMMLLIGFIKFMNYDGSDLLILGLISMISCMLLWWRDVIRESSFQGFHNSIVMSGIKMGMILFIVSELFFFFSFFWAFFHMSLSPSMEIGMLWPPKGMDLFNPFLIPLLNTSILLSSGVTLTVSHFGLLKKHEIFMEYYLKYTIYLGVIFSMFQMYEYFNAMFTISDSVYGSLFFMLTGFHGLHVIIGTLFLMVMLIRMKSDHFSSNHHVGFEAASWYWHFVDVVWLFLFLIVYWWIYYLFSMSNIFNFQLKDLINLK</sequence>
<dbReference type="GO" id="GO:0016020">
    <property type="term" value="C:membrane"/>
    <property type="evidence" value="ECO:0007669"/>
    <property type="project" value="UniProtKB-SubCell"/>
</dbReference>
<dbReference type="PANTHER" id="PTHR11403">
    <property type="entry name" value="CYTOCHROME C OXIDASE SUBUNIT III"/>
    <property type="match status" value="1"/>
</dbReference>
<feature type="transmembrane region" description="Helical" evidence="9">
    <location>
        <begin position="61"/>
        <end position="81"/>
    </location>
</feature>
<feature type="transmembrane region" description="Helical" evidence="9">
    <location>
        <begin position="21"/>
        <end position="49"/>
    </location>
</feature>
<dbReference type="InterPro" id="IPR013833">
    <property type="entry name" value="Cyt_c_oxidase_su3_a-hlx"/>
</dbReference>
<evidence type="ECO:0000256" key="5">
    <source>
        <dbReference type="ARBA" id="ARBA00022967"/>
    </source>
</evidence>
<dbReference type="GO" id="GO:0006123">
    <property type="term" value="P:mitochondrial electron transport, cytochrome c to oxygen"/>
    <property type="evidence" value="ECO:0007669"/>
    <property type="project" value="TreeGrafter"/>
</dbReference>
<accession>A0A1D9CJ05</accession>
<dbReference type="Pfam" id="PF00510">
    <property type="entry name" value="COX3"/>
    <property type="match status" value="1"/>
</dbReference>
<feature type="transmembrane region" description="Helical" evidence="9">
    <location>
        <begin position="259"/>
        <end position="279"/>
    </location>
</feature>
<name>A0A1D9CJ05_9HYME</name>
<dbReference type="GO" id="GO:0005739">
    <property type="term" value="C:mitochondrion"/>
    <property type="evidence" value="ECO:0007669"/>
    <property type="project" value="TreeGrafter"/>
</dbReference>
<dbReference type="EMBL" id="KU854886">
    <property type="protein sequence ID" value="AOY36252.1"/>
    <property type="molecule type" value="Genomic_DNA"/>
</dbReference>
<feature type="transmembrane region" description="Helical" evidence="9">
    <location>
        <begin position="102"/>
        <end position="126"/>
    </location>
</feature>
<dbReference type="GO" id="GO:0004129">
    <property type="term" value="F:cytochrome-c oxidase activity"/>
    <property type="evidence" value="ECO:0007669"/>
    <property type="project" value="InterPro"/>
</dbReference>
<gene>
    <name evidence="11" type="primary">CO3</name>
</gene>
<evidence type="ECO:0000256" key="7">
    <source>
        <dbReference type="ARBA" id="ARBA00023136"/>
    </source>
</evidence>
<evidence type="ECO:0000256" key="2">
    <source>
        <dbReference type="ARBA" id="ARBA00010581"/>
    </source>
</evidence>
<evidence type="ECO:0000256" key="3">
    <source>
        <dbReference type="ARBA" id="ARBA00015944"/>
    </source>
</evidence>
<reference evidence="11" key="1">
    <citation type="journal article" date="2016" name="Syst. Entomol.">
        <title>Sibling species in the Chrysis ignita complex: molecular, morphological and trophic differentiation of Baltic species, with a description of two new cryptic species (Hymenoptera: Chrysididae).</title>
        <authorList>
            <person name="Orlovskyte S."/>
            <person name="Budrys E."/>
            <person name="Budriene A."/>
            <person name="Radzeviciute R."/>
            <person name="Soon V."/>
        </authorList>
    </citation>
    <scope>NUCLEOTIDE SEQUENCE</scope>
</reference>
<dbReference type="SUPFAM" id="SSF81452">
    <property type="entry name" value="Cytochrome c oxidase subunit III-like"/>
    <property type="match status" value="1"/>
</dbReference>